<dbReference type="InterPro" id="IPR047817">
    <property type="entry name" value="ABC2_TM_bact-type"/>
</dbReference>
<name>A0A2P8IGC5_SACCR</name>
<evidence type="ECO:0000256" key="4">
    <source>
        <dbReference type="ARBA" id="ARBA00023136"/>
    </source>
</evidence>
<dbReference type="PANTHER" id="PTHR43229">
    <property type="entry name" value="NODULATION PROTEIN J"/>
    <property type="match status" value="1"/>
</dbReference>
<comment type="caution">
    <text evidence="8">The sequence shown here is derived from an EMBL/GenBank/DDBJ whole genome shotgun (WGS) entry which is preliminary data.</text>
</comment>
<reference evidence="8 9" key="1">
    <citation type="submission" date="2018-03" db="EMBL/GenBank/DDBJ databases">
        <title>Genomic Encyclopedia of Type Strains, Phase III (KMG-III): the genomes of soil and plant-associated and newly described type strains.</title>
        <authorList>
            <person name="Whitman W."/>
        </authorList>
    </citation>
    <scope>NUCLEOTIDE SEQUENCE [LARGE SCALE GENOMIC DNA]</scope>
    <source>
        <strain evidence="8 9">CGMCC 4.7097</strain>
    </source>
</reference>
<feature type="transmembrane region" description="Helical" evidence="6">
    <location>
        <begin position="48"/>
        <end position="71"/>
    </location>
</feature>
<dbReference type="Proteomes" id="UP000241118">
    <property type="component" value="Unassembled WGS sequence"/>
</dbReference>
<evidence type="ECO:0000259" key="7">
    <source>
        <dbReference type="PROSITE" id="PS51012"/>
    </source>
</evidence>
<feature type="transmembrane region" description="Helical" evidence="6">
    <location>
        <begin position="77"/>
        <end position="101"/>
    </location>
</feature>
<evidence type="ECO:0000256" key="5">
    <source>
        <dbReference type="ARBA" id="ARBA00023251"/>
    </source>
</evidence>
<dbReference type="RefSeq" id="WP_106614438.1">
    <property type="nucleotide sequence ID" value="NZ_PYAX01000002.1"/>
</dbReference>
<evidence type="ECO:0000256" key="6">
    <source>
        <dbReference type="RuleBase" id="RU361157"/>
    </source>
</evidence>
<keyword evidence="5" id="KW-0046">Antibiotic resistance</keyword>
<keyword evidence="2 6" id="KW-0812">Transmembrane</keyword>
<evidence type="ECO:0000313" key="8">
    <source>
        <dbReference type="EMBL" id="PSL57513.1"/>
    </source>
</evidence>
<feature type="domain" description="ABC transmembrane type-2" evidence="7">
    <location>
        <begin position="46"/>
        <end position="273"/>
    </location>
</feature>
<evidence type="ECO:0000256" key="2">
    <source>
        <dbReference type="ARBA" id="ARBA00022692"/>
    </source>
</evidence>
<dbReference type="InterPro" id="IPR051784">
    <property type="entry name" value="Nod_factor_ABC_transporter"/>
</dbReference>
<dbReference type="PIRSF" id="PIRSF006648">
    <property type="entry name" value="DrrB"/>
    <property type="match status" value="1"/>
</dbReference>
<dbReference type="GO" id="GO:0140359">
    <property type="term" value="F:ABC-type transporter activity"/>
    <property type="evidence" value="ECO:0007669"/>
    <property type="project" value="InterPro"/>
</dbReference>
<dbReference type="InterPro" id="IPR000412">
    <property type="entry name" value="ABC_2_transport"/>
</dbReference>
<sequence>MTGGVTTLTASSPAVAAEPARRPFAPARHSLALARRSLIKTMRSPEQLLDVTLQPVIFVVLFVYLLGGAVAGSTHEYLQFLLPAIMVQTTMFGGMATGVNLSTDIGKGVFDRFRSLPIGRSAPLVGSVLGDLIRYVVAVVSLLLFGTLMGFRVETGVLPALAACLLAILFAFSLSWAFVLVGMLARQPGAVQGLGFVVLFPLTFGTSMIAPAETLPGWLRTWVGINPVTHVMDASRGLMVGGPVAGPVAWTLAWSALFVAVFAPLAVTAYRRRA</sequence>
<comment type="similarity">
    <text evidence="6">Belongs to the ABC-2 integral membrane protein family.</text>
</comment>
<gene>
    <name evidence="8" type="ORF">B0I31_102492</name>
</gene>
<protein>
    <recommendedName>
        <fullName evidence="6">Transport permease protein</fullName>
    </recommendedName>
</protein>
<evidence type="ECO:0000313" key="9">
    <source>
        <dbReference type="Proteomes" id="UP000241118"/>
    </source>
</evidence>
<dbReference type="PANTHER" id="PTHR43229:SF2">
    <property type="entry name" value="NODULATION PROTEIN J"/>
    <property type="match status" value="1"/>
</dbReference>
<proteinExistence type="inferred from homology"/>
<dbReference type="OrthoDB" id="8988363at2"/>
<keyword evidence="4 6" id="KW-0472">Membrane</keyword>
<keyword evidence="3 6" id="KW-1133">Transmembrane helix</keyword>
<feature type="transmembrane region" description="Helical" evidence="6">
    <location>
        <begin position="248"/>
        <end position="270"/>
    </location>
</feature>
<dbReference type="GO" id="GO:0046677">
    <property type="term" value="P:response to antibiotic"/>
    <property type="evidence" value="ECO:0007669"/>
    <property type="project" value="UniProtKB-KW"/>
</dbReference>
<feature type="transmembrane region" description="Helical" evidence="6">
    <location>
        <begin position="193"/>
        <end position="212"/>
    </location>
</feature>
<organism evidence="8 9">
    <name type="scientific">Saccharothrix carnea</name>
    <dbReference type="NCBI Taxonomy" id="1280637"/>
    <lineage>
        <taxon>Bacteria</taxon>
        <taxon>Bacillati</taxon>
        <taxon>Actinomycetota</taxon>
        <taxon>Actinomycetes</taxon>
        <taxon>Pseudonocardiales</taxon>
        <taxon>Pseudonocardiaceae</taxon>
        <taxon>Saccharothrix</taxon>
    </lineage>
</organism>
<dbReference type="Pfam" id="PF01061">
    <property type="entry name" value="ABC2_membrane"/>
    <property type="match status" value="1"/>
</dbReference>
<dbReference type="GO" id="GO:0043190">
    <property type="term" value="C:ATP-binding cassette (ABC) transporter complex"/>
    <property type="evidence" value="ECO:0007669"/>
    <property type="project" value="InterPro"/>
</dbReference>
<dbReference type="PROSITE" id="PS51012">
    <property type="entry name" value="ABC_TM2"/>
    <property type="match status" value="1"/>
</dbReference>
<dbReference type="AlphaFoldDB" id="A0A2P8IGC5"/>
<accession>A0A2P8IGC5</accession>
<keyword evidence="6" id="KW-1003">Cell membrane</keyword>
<keyword evidence="9" id="KW-1185">Reference proteome</keyword>
<dbReference type="InterPro" id="IPR013525">
    <property type="entry name" value="ABC2_TM"/>
</dbReference>
<evidence type="ECO:0000256" key="3">
    <source>
        <dbReference type="ARBA" id="ARBA00022989"/>
    </source>
</evidence>
<keyword evidence="6" id="KW-0813">Transport</keyword>
<comment type="subcellular location">
    <subcellularLocation>
        <location evidence="6">Cell membrane</location>
        <topology evidence="6">Multi-pass membrane protein</topology>
    </subcellularLocation>
    <subcellularLocation>
        <location evidence="1">Membrane</location>
        <topology evidence="1">Multi-pass membrane protein</topology>
    </subcellularLocation>
</comment>
<evidence type="ECO:0000256" key="1">
    <source>
        <dbReference type="ARBA" id="ARBA00004141"/>
    </source>
</evidence>
<feature type="transmembrane region" description="Helical" evidence="6">
    <location>
        <begin position="122"/>
        <end position="145"/>
    </location>
</feature>
<feature type="transmembrane region" description="Helical" evidence="6">
    <location>
        <begin position="157"/>
        <end position="181"/>
    </location>
</feature>
<dbReference type="EMBL" id="PYAX01000002">
    <property type="protein sequence ID" value="PSL57513.1"/>
    <property type="molecule type" value="Genomic_DNA"/>
</dbReference>